<dbReference type="Proteomes" id="UP000527355">
    <property type="component" value="Unassembled WGS sequence"/>
</dbReference>
<proteinExistence type="predicted"/>
<sequence>MGLGILAAAVGDDALAPLEDAADAKLVLLDFFLEDLIFFYSPQIWTVLTSHVLHLAITKPRSLPYFHFLYTCLKGASFHIIIVVSPKLRPCVGHHMCCASTGKGSVSLKGGGGAGGWRQRIKEKTDNENIAVAWWISCVWMRPQRRTQPAS</sequence>
<organism evidence="1 2">
    <name type="scientific">Myotis myotis</name>
    <name type="common">Greater mouse-eared bat</name>
    <name type="synonym">Vespertilio myotis</name>
    <dbReference type="NCBI Taxonomy" id="51298"/>
    <lineage>
        <taxon>Eukaryota</taxon>
        <taxon>Metazoa</taxon>
        <taxon>Chordata</taxon>
        <taxon>Craniata</taxon>
        <taxon>Vertebrata</taxon>
        <taxon>Euteleostomi</taxon>
        <taxon>Mammalia</taxon>
        <taxon>Eutheria</taxon>
        <taxon>Laurasiatheria</taxon>
        <taxon>Chiroptera</taxon>
        <taxon>Yangochiroptera</taxon>
        <taxon>Vespertilionidae</taxon>
        <taxon>Myotis</taxon>
    </lineage>
</organism>
<accession>A0A7J8ALV1</accession>
<name>A0A7J8ALV1_MYOMY</name>
<keyword evidence="2" id="KW-1185">Reference proteome</keyword>
<protein>
    <submittedName>
        <fullName evidence="1">Uncharacterized protein</fullName>
    </submittedName>
</protein>
<dbReference type="EMBL" id="JABWUV010000001">
    <property type="protein sequence ID" value="KAF6387513.1"/>
    <property type="molecule type" value="Genomic_DNA"/>
</dbReference>
<reference evidence="1 2" key="1">
    <citation type="journal article" date="2020" name="Nature">
        <title>Six reference-quality genomes reveal evolution of bat adaptations.</title>
        <authorList>
            <person name="Jebb D."/>
            <person name="Huang Z."/>
            <person name="Pippel M."/>
            <person name="Hughes G.M."/>
            <person name="Lavrichenko K."/>
            <person name="Devanna P."/>
            <person name="Winkler S."/>
            <person name="Jermiin L.S."/>
            <person name="Skirmuntt E.C."/>
            <person name="Katzourakis A."/>
            <person name="Burkitt-Gray L."/>
            <person name="Ray D.A."/>
            <person name="Sullivan K.A.M."/>
            <person name="Roscito J.G."/>
            <person name="Kirilenko B.M."/>
            <person name="Davalos L.M."/>
            <person name="Corthals A.P."/>
            <person name="Power M.L."/>
            <person name="Jones G."/>
            <person name="Ransome R.D."/>
            <person name="Dechmann D.K.N."/>
            <person name="Locatelli A.G."/>
            <person name="Puechmaille S.J."/>
            <person name="Fedrigo O."/>
            <person name="Jarvis E.D."/>
            <person name="Hiller M."/>
            <person name="Vernes S.C."/>
            <person name="Myers E.W."/>
            <person name="Teeling E.C."/>
        </authorList>
    </citation>
    <scope>NUCLEOTIDE SEQUENCE [LARGE SCALE GENOMIC DNA]</scope>
    <source>
        <strain evidence="1">MMyoMyo1</strain>
        <tissue evidence="1">Flight muscle</tissue>
    </source>
</reference>
<gene>
    <name evidence="1" type="ORF">mMyoMyo1_008005</name>
</gene>
<evidence type="ECO:0000313" key="1">
    <source>
        <dbReference type="EMBL" id="KAF6387513.1"/>
    </source>
</evidence>
<comment type="caution">
    <text evidence="1">The sequence shown here is derived from an EMBL/GenBank/DDBJ whole genome shotgun (WGS) entry which is preliminary data.</text>
</comment>
<dbReference type="AlphaFoldDB" id="A0A7J8ALV1"/>
<evidence type="ECO:0000313" key="2">
    <source>
        <dbReference type="Proteomes" id="UP000527355"/>
    </source>
</evidence>